<protein>
    <submittedName>
        <fullName evidence="1">Uncharacterized protein</fullName>
    </submittedName>
</protein>
<dbReference type="InterPro" id="IPR036844">
    <property type="entry name" value="Hint_dom_sf"/>
</dbReference>
<sequence length="329" mass="36828">MNKTVQTTINDLLSGDLGRYGYLFPYRDRIPRVTTHPFTDLKKSSMKADQYVASKMLDLDLIGWTAKAVLNLDLFPIQIAILQIMWTHPFPMLVASRGGSKSFILAVYAILRALLDPGSKIVIVGAGLRQAKIVFNYIDQVWNSAPVFRSIIGGGKKAGPRQSVDLCYFKIGESIVYALPLGDGAKIRGFRANVVIADEFSCLNGNTYLTYGDRFGLISDGHDISIVKKNTLHRDVLVWGNGQFRKSPQAYCNGEHLTKIIQTGRGNIIEGTHNHKVRVLRNNCLEWVRFDEIQIDGHIPIDRSWRWHGGKTSITADEAYGIGLLPRLR</sequence>
<proteinExistence type="predicted"/>
<reference evidence="1" key="1">
    <citation type="journal article" date="2015" name="Nature">
        <title>Complex archaea that bridge the gap between prokaryotes and eukaryotes.</title>
        <authorList>
            <person name="Spang A."/>
            <person name="Saw J.H."/>
            <person name="Jorgensen S.L."/>
            <person name="Zaremba-Niedzwiedzka K."/>
            <person name="Martijn J."/>
            <person name="Lind A.E."/>
            <person name="van Eijk R."/>
            <person name="Schleper C."/>
            <person name="Guy L."/>
            <person name="Ettema T.J."/>
        </authorList>
    </citation>
    <scope>NUCLEOTIDE SEQUENCE</scope>
</reference>
<gene>
    <name evidence="1" type="ORF">LCGC14_1422640</name>
</gene>
<organism evidence="1">
    <name type="scientific">marine sediment metagenome</name>
    <dbReference type="NCBI Taxonomy" id="412755"/>
    <lineage>
        <taxon>unclassified sequences</taxon>
        <taxon>metagenomes</taxon>
        <taxon>ecological metagenomes</taxon>
    </lineage>
</organism>
<dbReference type="Gene3D" id="3.40.50.300">
    <property type="entry name" value="P-loop containing nucleotide triphosphate hydrolases"/>
    <property type="match status" value="1"/>
</dbReference>
<dbReference type="EMBL" id="LAZR01009509">
    <property type="protein sequence ID" value="KKM72231.1"/>
    <property type="molecule type" value="Genomic_DNA"/>
</dbReference>
<dbReference type="SUPFAM" id="SSF51294">
    <property type="entry name" value="Hedgehog/intein (Hint) domain"/>
    <property type="match status" value="1"/>
</dbReference>
<name>A0A0F9KC14_9ZZZZ</name>
<dbReference type="InterPro" id="IPR027417">
    <property type="entry name" value="P-loop_NTPase"/>
</dbReference>
<dbReference type="AlphaFoldDB" id="A0A0F9KC14"/>
<evidence type="ECO:0000313" key="1">
    <source>
        <dbReference type="EMBL" id="KKM72231.1"/>
    </source>
</evidence>
<dbReference type="Gene3D" id="2.170.16.10">
    <property type="entry name" value="Hedgehog/Intein (Hint) domain"/>
    <property type="match status" value="1"/>
</dbReference>
<accession>A0A0F9KC14</accession>
<comment type="caution">
    <text evidence="1">The sequence shown here is derived from an EMBL/GenBank/DDBJ whole genome shotgun (WGS) entry which is preliminary data.</text>
</comment>